<dbReference type="Proteomes" id="UP000242525">
    <property type="component" value="Unassembled WGS sequence"/>
</dbReference>
<keyword evidence="2 5" id="KW-0689">Ribosomal protein</keyword>
<dbReference type="Pfam" id="PF01084">
    <property type="entry name" value="Ribosomal_S18"/>
    <property type="match status" value="1"/>
</dbReference>
<dbReference type="PANTHER" id="PTHR13479:SF40">
    <property type="entry name" value="SMALL RIBOSOMAL SUBUNIT PROTEIN BS18M"/>
    <property type="match status" value="1"/>
</dbReference>
<reference evidence="5" key="1">
    <citation type="submission" date="2014-03" db="EMBL/GenBank/DDBJ databases">
        <authorList>
            <person name="Casaregola S."/>
        </authorList>
    </citation>
    <scope>NUCLEOTIDE SEQUENCE [LARGE SCALE GENOMIC DNA]</scope>
    <source>
        <strain evidence="5">CLIB 918</strain>
    </source>
</reference>
<dbReference type="PANTHER" id="PTHR13479">
    <property type="entry name" value="30S RIBOSOMAL PROTEIN S18"/>
    <property type="match status" value="1"/>
</dbReference>
<dbReference type="GO" id="GO:0070181">
    <property type="term" value="F:small ribosomal subunit rRNA binding"/>
    <property type="evidence" value="ECO:0007669"/>
    <property type="project" value="TreeGrafter"/>
</dbReference>
<evidence type="ECO:0000256" key="4">
    <source>
        <dbReference type="ARBA" id="ARBA00035264"/>
    </source>
</evidence>
<comment type="similarity">
    <text evidence="1">Belongs to the bacterial ribosomal protein bS18 family.</text>
</comment>
<evidence type="ECO:0000256" key="1">
    <source>
        <dbReference type="ARBA" id="ARBA00005589"/>
    </source>
</evidence>
<dbReference type="GO" id="GO:0003735">
    <property type="term" value="F:structural constituent of ribosome"/>
    <property type="evidence" value="ECO:0007669"/>
    <property type="project" value="InterPro"/>
</dbReference>
<dbReference type="InterPro" id="IPR036870">
    <property type="entry name" value="Ribosomal_bS18_sf"/>
</dbReference>
<sequence>MSLFRRSVTAVNFGARSISTSRVFFQAAQDSVQPPAESAEQPAIKQEKPVLKGKSWKVGSMNSAAKTQTLISMSKATRDIEARSLENEIDNSFVPKFTQGETYDPFDFSLTKLRIDQRNQYNNSNSTSRRIYKGVGGRGFGGASRFNGRDPLDFWRYPEVLTDFITTNGKIIPGHSLGNNGKTQRRVAKAIRRARAAGLLSYFHPVNRHL</sequence>
<dbReference type="SUPFAM" id="SSF46911">
    <property type="entry name" value="Ribosomal protein S18"/>
    <property type="match status" value="1"/>
</dbReference>
<dbReference type="InterPro" id="IPR001648">
    <property type="entry name" value="Ribosomal_bS18"/>
</dbReference>
<evidence type="ECO:0000256" key="3">
    <source>
        <dbReference type="ARBA" id="ARBA00023274"/>
    </source>
</evidence>
<comment type="caution">
    <text evidence="5">The sequence shown here is derived from an EMBL/GenBank/DDBJ whole genome shotgun (WGS) entry which is preliminary data.</text>
</comment>
<name>A0A0J9X5D6_GEOCN</name>
<dbReference type="Gene3D" id="4.10.640.10">
    <property type="entry name" value="Ribosomal protein S18"/>
    <property type="match status" value="1"/>
</dbReference>
<dbReference type="OrthoDB" id="21463at2759"/>
<accession>A0A0J9X5D6</accession>
<dbReference type="GO" id="GO:0032543">
    <property type="term" value="P:mitochondrial translation"/>
    <property type="evidence" value="ECO:0007669"/>
    <property type="project" value="TreeGrafter"/>
</dbReference>
<keyword evidence="3" id="KW-0687">Ribonucleoprotein</keyword>
<dbReference type="GO" id="GO:0005763">
    <property type="term" value="C:mitochondrial small ribosomal subunit"/>
    <property type="evidence" value="ECO:0007669"/>
    <property type="project" value="TreeGrafter"/>
</dbReference>
<organism evidence="5 6">
    <name type="scientific">Geotrichum candidum</name>
    <name type="common">Oospora lactis</name>
    <name type="synonym">Dipodascus geotrichum</name>
    <dbReference type="NCBI Taxonomy" id="1173061"/>
    <lineage>
        <taxon>Eukaryota</taxon>
        <taxon>Fungi</taxon>
        <taxon>Dikarya</taxon>
        <taxon>Ascomycota</taxon>
        <taxon>Saccharomycotina</taxon>
        <taxon>Dipodascomycetes</taxon>
        <taxon>Dipodascales</taxon>
        <taxon>Dipodascaceae</taxon>
        <taxon>Geotrichum</taxon>
    </lineage>
</organism>
<gene>
    <name evidence="5" type="ORF">BN980_GECA03s04432g</name>
</gene>
<evidence type="ECO:0000313" key="5">
    <source>
        <dbReference type="EMBL" id="CDO52601.1"/>
    </source>
</evidence>
<dbReference type="EMBL" id="CCBN010000003">
    <property type="protein sequence ID" value="CDO52601.1"/>
    <property type="molecule type" value="Genomic_DNA"/>
</dbReference>
<dbReference type="AlphaFoldDB" id="A0A0J9X5D6"/>
<evidence type="ECO:0000313" key="6">
    <source>
        <dbReference type="Proteomes" id="UP000242525"/>
    </source>
</evidence>
<dbReference type="STRING" id="1173061.A0A0J9X5D6"/>
<evidence type="ECO:0000256" key="2">
    <source>
        <dbReference type="ARBA" id="ARBA00022980"/>
    </source>
</evidence>
<keyword evidence="6" id="KW-1185">Reference proteome</keyword>
<dbReference type="PRINTS" id="PR00974">
    <property type="entry name" value="RIBOSOMALS18"/>
</dbReference>
<proteinExistence type="inferred from homology"/>
<protein>
    <recommendedName>
        <fullName evidence="4">Small ribosomal subunit protein bS18m</fullName>
    </recommendedName>
</protein>